<keyword evidence="5 9" id="KW-0963">Cytoplasm</keyword>
<dbReference type="Proteomes" id="UP000317158">
    <property type="component" value="Unassembled WGS sequence"/>
</dbReference>
<accession>A0A520KQI2</accession>
<comment type="similarity">
    <text evidence="2 9">Belongs to the prefoldin subunit beta family.</text>
</comment>
<comment type="subcellular location">
    <subcellularLocation>
        <location evidence="1 9">Cytoplasm</location>
    </subcellularLocation>
</comment>
<dbReference type="GO" id="GO:0051082">
    <property type="term" value="F:unfolded protein binding"/>
    <property type="evidence" value="ECO:0007669"/>
    <property type="project" value="UniProtKB-UniRule"/>
</dbReference>
<dbReference type="SUPFAM" id="SSF46579">
    <property type="entry name" value="Prefoldin"/>
    <property type="match status" value="1"/>
</dbReference>
<dbReference type="GO" id="GO:0016272">
    <property type="term" value="C:prefoldin complex"/>
    <property type="evidence" value="ECO:0007669"/>
    <property type="project" value="UniProtKB-UniRule"/>
</dbReference>
<feature type="coiled-coil region" evidence="10">
    <location>
        <begin position="9"/>
        <end position="114"/>
    </location>
</feature>
<keyword evidence="6 9" id="KW-0143">Chaperone</keyword>
<dbReference type="InterPro" id="IPR012713">
    <property type="entry name" value="PfdB"/>
</dbReference>
<name>A0A520KQI2_METT2</name>
<evidence type="ECO:0000256" key="6">
    <source>
        <dbReference type="ARBA" id="ARBA00023186"/>
    </source>
</evidence>
<evidence type="ECO:0000256" key="8">
    <source>
        <dbReference type="ARBA" id="ARBA00033461"/>
    </source>
</evidence>
<evidence type="ECO:0000256" key="10">
    <source>
        <dbReference type="SAM" id="Coils"/>
    </source>
</evidence>
<keyword evidence="10" id="KW-0175">Coiled coil</keyword>
<sequence>MSGQIPPQLQNQIMQLQQIQVQLQALQEQKTQIEAILRDSDDALEELNKAKDDEIVYKSVGEILVKSTKDDAIKELTEKKEMMNIRKQTLDRQEERLKNRLNQLQEQLQNILGGMKGEA</sequence>
<organism evidence="11 12">
    <name type="scientific">Methanoliparum thermophilum</name>
    <dbReference type="NCBI Taxonomy" id="2491083"/>
    <lineage>
        <taxon>Archaea</taxon>
        <taxon>Methanobacteriati</taxon>
        <taxon>Methanobacteriota</taxon>
        <taxon>Candidatus Methanoliparia</taxon>
        <taxon>Candidatus Methanoliparales</taxon>
        <taxon>Candidatus Methanoliparaceae</taxon>
        <taxon>Candidatus Methanoliparum</taxon>
    </lineage>
</organism>
<dbReference type="EMBL" id="RXIF01000012">
    <property type="protein sequence ID" value="RZN63797.1"/>
    <property type="molecule type" value="Genomic_DNA"/>
</dbReference>
<evidence type="ECO:0000256" key="1">
    <source>
        <dbReference type="ARBA" id="ARBA00004496"/>
    </source>
</evidence>
<proteinExistence type="inferred from homology"/>
<dbReference type="CDD" id="cd23162">
    <property type="entry name" value="Prefoldin_beta_GimC"/>
    <property type="match status" value="1"/>
</dbReference>
<dbReference type="PANTHER" id="PTHR21431">
    <property type="entry name" value="PREFOLDIN SUBUNIT 6"/>
    <property type="match status" value="1"/>
</dbReference>
<evidence type="ECO:0000256" key="9">
    <source>
        <dbReference type="HAMAP-Rule" id="MF_00307"/>
    </source>
</evidence>
<gene>
    <name evidence="9" type="primary">pfdB</name>
    <name evidence="11" type="ORF">EF806_06040</name>
</gene>
<dbReference type="NCBIfam" id="TIGR02338">
    <property type="entry name" value="gimC_beta"/>
    <property type="match status" value="1"/>
</dbReference>
<evidence type="ECO:0000256" key="7">
    <source>
        <dbReference type="ARBA" id="ARBA00025077"/>
    </source>
</evidence>
<dbReference type="GO" id="GO:0005737">
    <property type="term" value="C:cytoplasm"/>
    <property type="evidence" value="ECO:0007669"/>
    <property type="project" value="UniProtKB-SubCell"/>
</dbReference>
<dbReference type="InterPro" id="IPR002777">
    <property type="entry name" value="PFD_beta-like"/>
</dbReference>
<dbReference type="GO" id="GO:0006457">
    <property type="term" value="P:protein folding"/>
    <property type="evidence" value="ECO:0007669"/>
    <property type="project" value="UniProtKB-UniRule"/>
</dbReference>
<comment type="subunit">
    <text evidence="3 9">Heterohexamer of two alpha and four beta subunits.</text>
</comment>
<comment type="caution">
    <text evidence="11">The sequence shown here is derived from an EMBL/GenBank/DDBJ whole genome shotgun (WGS) entry which is preliminary data.</text>
</comment>
<dbReference type="PANTHER" id="PTHR21431:SF0">
    <property type="entry name" value="PREFOLDIN SUBUNIT 6"/>
    <property type="match status" value="1"/>
</dbReference>
<evidence type="ECO:0000256" key="3">
    <source>
        <dbReference type="ARBA" id="ARBA00011716"/>
    </source>
</evidence>
<comment type="function">
    <text evidence="7 9">Molecular chaperone capable of stabilizing a range of proteins. Seems to fulfill an ATP-independent, HSP70-like function in archaeal de novo protein folding.</text>
</comment>
<dbReference type="InterPro" id="IPR009053">
    <property type="entry name" value="Prefoldin"/>
</dbReference>
<reference evidence="11 12" key="1">
    <citation type="journal article" date="2019" name="Nat. Microbiol.">
        <title>Wide diversity of methane and short-chain alkane metabolisms in uncultured archaea.</title>
        <authorList>
            <person name="Borrel G."/>
            <person name="Adam P.S."/>
            <person name="McKay L.J."/>
            <person name="Chen L.X."/>
            <person name="Sierra-Garcia I.N."/>
            <person name="Sieber C.M."/>
            <person name="Letourneur Q."/>
            <person name="Ghozlane A."/>
            <person name="Andersen G.L."/>
            <person name="Li W.J."/>
            <person name="Hallam S.J."/>
            <person name="Muyzer G."/>
            <person name="de Oliveira V.M."/>
            <person name="Inskeep W.P."/>
            <person name="Banfield J.F."/>
            <person name="Gribaldo S."/>
        </authorList>
    </citation>
    <scope>NUCLEOTIDE SEQUENCE [LARGE SCALE GENOMIC DNA]</scope>
    <source>
        <strain evidence="11">NM1a</strain>
    </source>
</reference>
<evidence type="ECO:0000256" key="4">
    <source>
        <dbReference type="ARBA" id="ARBA00016304"/>
    </source>
</evidence>
<dbReference type="GO" id="GO:0051087">
    <property type="term" value="F:protein-folding chaperone binding"/>
    <property type="evidence" value="ECO:0007669"/>
    <property type="project" value="TreeGrafter"/>
</dbReference>
<evidence type="ECO:0000313" key="12">
    <source>
        <dbReference type="Proteomes" id="UP000317158"/>
    </source>
</evidence>
<dbReference type="Pfam" id="PF01920">
    <property type="entry name" value="Prefoldin_2"/>
    <property type="match status" value="1"/>
</dbReference>
<dbReference type="AlphaFoldDB" id="A0A520KQI2"/>
<protein>
    <recommendedName>
        <fullName evidence="4 9">Prefoldin subunit beta</fullName>
    </recommendedName>
    <alternativeName>
        <fullName evidence="8 9">GimC subunit beta</fullName>
    </alternativeName>
</protein>
<evidence type="ECO:0000256" key="2">
    <source>
        <dbReference type="ARBA" id="ARBA00008045"/>
    </source>
</evidence>
<dbReference type="Gene3D" id="1.10.287.370">
    <property type="match status" value="1"/>
</dbReference>
<dbReference type="GO" id="GO:0051131">
    <property type="term" value="P:chaperone-mediated protein complex assembly"/>
    <property type="evidence" value="ECO:0007669"/>
    <property type="project" value="TreeGrafter"/>
</dbReference>
<evidence type="ECO:0000256" key="5">
    <source>
        <dbReference type="ARBA" id="ARBA00022490"/>
    </source>
</evidence>
<evidence type="ECO:0000313" key="11">
    <source>
        <dbReference type="EMBL" id="RZN63797.1"/>
    </source>
</evidence>
<dbReference type="HAMAP" id="MF_00307">
    <property type="entry name" value="PfdB"/>
    <property type="match status" value="1"/>
</dbReference>